<dbReference type="AlphaFoldDB" id="A0AAW0R841"/>
<keyword evidence="2" id="KW-1185">Reference proteome</keyword>
<sequence length="123" mass="14341">MTKTEFCRAVRTNSVTLNRLLCPMPGTTRGNGEVPIYDTCDEVRRKINAHLRKMPGLTDAEFRRTLFAQLHKTKAMSIKFSAHYAAYVYFEKMRLARGKPESTHREMMEQIHYPGGVDWQDMR</sequence>
<dbReference type="Proteomes" id="UP001392437">
    <property type="component" value="Unassembled WGS sequence"/>
</dbReference>
<proteinExistence type="predicted"/>
<dbReference type="EMBL" id="JAQQWP010000002">
    <property type="protein sequence ID" value="KAK8130029.1"/>
    <property type="molecule type" value="Genomic_DNA"/>
</dbReference>
<name>A0AAW0R841_9PEZI</name>
<accession>A0AAW0R841</accession>
<evidence type="ECO:0000313" key="2">
    <source>
        <dbReference type="Proteomes" id="UP001392437"/>
    </source>
</evidence>
<dbReference type="PANTHER" id="PTHR42339:SF1">
    <property type="entry name" value="HISTONE H1"/>
    <property type="match status" value="1"/>
</dbReference>
<organism evidence="1 2">
    <name type="scientific">Apiospora kogelbergensis</name>
    <dbReference type="NCBI Taxonomy" id="1337665"/>
    <lineage>
        <taxon>Eukaryota</taxon>
        <taxon>Fungi</taxon>
        <taxon>Dikarya</taxon>
        <taxon>Ascomycota</taxon>
        <taxon>Pezizomycotina</taxon>
        <taxon>Sordariomycetes</taxon>
        <taxon>Xylariomycetidae</taxon>
        <taxon>Amphisphaeriales</taxon>
        <taxon>Apiosporaceae</taxon>
        <taxon>Apiospora</taxon>
    </lineage>
</organism>
<comment type="caution">
    <text evidence="1">The sequence shown here is derived from an EMBL/GenBank/DDBJ whole genome shotgun (WGS) entry which is preliminary data.</text>
</comment>
<gene>
    <name evidence="1" type="ORF">PG999_002409</name>
</gene>
<reference evidence="1 2" key="1">
    <citation type="submission" date="2023-01" db="EMBL/GenBank/DDBJ databases">
        <title>Analysis of 21 Apiospora genomes using comparative genomics revels a genus with tremendous synthesis potential of carbohydrate active enzymes and secondary metabolites.</title>
        <authorList>
            <person name="Sorensen T."/>
        </authorList>
    </citation>
    <scope>NUCLEOTIDE SEQUENCE [LARGE SCALE GENOMIC DNA]</scope>
    <source>
        <strain evidence="1 2">CBS 117206</strain>
    </source>
</reference>
<evidence type="ECO:0000313" key="1">
    <source>
        <dbReference type="EMBL" id="KAK8130029.1"/>
    </source>
</evidence>
<dbReference type="PANTHER" id="PTHR42339">
    <property type="entry name" value="HISTONE H1"/>
    <property type="match status" value="1"/>
</dbReference>
<protein>
    <submittedName>
        <fullName evidence="1">Uncharacterized protein</fullName>
    </submittedName>
</protein>